<evidence type="ECO:0000313" key="4">
    <source>
        <dbReference type="Proteomes" id="UP001229955"/>
    </source>
</evidence>
<evidence type="ECO:0000313" key="2">
    <source>
        <dbReference type="EMBL" id="WKW11820.1"/>
    </source>
</evidence>
<evidence type="ECO:0000313" key="3">
    <source>
        <dbReference type="EMBL" id="WKW14730.1"/>
    </source>
</evidence>
<gene>
    <name evidence="2" type="ORF">Strain138_001086</name>
    <name evidence="3" type="ORF">Strain318_001086</name>
</gene>
<accession>A0AA49Q849</accession>
<dbReference type="EMBL" id="CP130613">
    <property type="protein sequence ID" value="WKW14730.1"/>
    <property type="molecule type" value="Genomic_DNA"/>
</dbReference>
<name>A0AA49Q527_9BACT</name>
<keyword evidence="4" id="KW-1185">Reference proteome</keyword>
<dbReference type="AlphaFoldDB" id="A0AA49Q527"/>
<evidence type="ECO:0000256" key="1">
    <source>
        <dbReference type="SAM" id="Phobius"/>
    </source>
</evidence>
<proteinExistence type="predicted"/>
<keyword evidence="1" id="KW-0812">Transmembrane</keyword>
<dbReference type="KEGG" id="pspc:Strain318_001086"/>
<accession>A0AA49Q527</accession>
<dbReference type="Proteomes" id="UP001229955">
    <property type="component" value="Chromosome"/>
</dbReference>
<dbReference type="EMBL" id="CP130612">
    <property type="protein sequence ID" value="WKW11820.1"/>
    <property type="molecule type" value="Genomic_DNA"/>
</dbReference>
<keyword evidence="1" id="KW-1133">Transmembrane helix</keyword>
<organism evidence="2">
    <name type="scientific">Pseudogemmatithrix spongiicola</name>
    <dbReference type="NCBI Taxonomy" id="3062599"/>
    <lineage>
        <taxon>Bacteria</taxon>
        <taxon>Pseudomonadati</taxon>
        <taxon>Gemmatimonadota</taxon>
        <taxon>Gemmatimonadia</taxon>
        <taxon>Gemmatimonadales</taxon>
        <taxon>Gemmatimonadaceae</taxon>
        <taxon>Pseudogemmatithrix</taxon>
    </lineage>
</organism>
<dbReference type="RefSeq" id="WP_367887507.1">
    <property type="nucleotide sequence ID" value="NZ_CP130612.1"/>
</dbReference>
<keyword evidence="1" id="KW-0472">Membrane</keyword>
<protein>
    <submittedName>
        <fullName evidence="2">Uncharacterized protein</fullName>
    </submittedName>
</protein>
<sequence length="54" mass="5567">MHTPPSTPAVSRAPALSWRAILLWLAFAATLVTGLVLAVRFGGGVPALIDGGLR</sequence>
<feature type="transmembrane region" description="Helical" evidence="1">
    <location>
        <begin position="20"/>
        <end position="39"/>
    </location>
</feature>
<reference evidence="2" key="1">
    <citation type="submission" date="2023-07" db="EMBL/GenBank/DDBJ databases">
        <authorList>
            <person name="Haufschild T."/>
            <person name="Kallscheuer N."/>
            <person name="Hammer J."/>
            <person name="Kohn T."/>
            <person name="Kabuu M."/>
            <person name="Jogler M."/>
            <person name="Wohfarth N."/>
            <person name="Heuer A."/>
            <person name="Rohde M."/>
            <person name="van Teeseling M.C.F."/>
            <person name="Jogler C."/>
        </authorList>
    </citation>
    <scope>NUCLEOTIDE SEQUENCE</scope>
    <source>
        <strain evidence="2">Strain 138</strain>
        <strain evidence="3">Strain 318</strain>
    </source>
</reference>